<evidence type="ECO:0000313" key="1">
    <source>
        <dbReference type="EMBL" id="KAL3689744.1"/>
    </source>
</evidence>
<gene>
    <name evidence="1" type="ORF">R1sor_016053</name>
</gene>
<reference evidence="1 2" key="1">
    <citation type="submission" date="2024-09" db="EMBL/GenBank/DDBJ databases">
        <title>Chromosome-scale assembly of Riccia sorocarpa.</title>
        <authorList>
            <person name="Paukszto L."/>
        </authorList>
    </citation>
    <scope>NUCLEOTIDE SEQUENCE [LARGE SCALE GENOMIC DNA]</scope>
    <source>
        <strain evidence="1">LP-2024</strain>
        <tissue evidence="1">Aerial parts of the thallus</tissue>
    </source>
</reference>
<dbReference type="AlphaFoldDB" id="A0ABD3HH24"/>
<organism evidence="1 2">
    <name type="scientific">Riccia sorocarpa</name>
    <dbReference type="NCBI Taxonomy" id="122646"/>
    <lineage>
        <taxon>Eukaryota</taxon>
        <taxon>Viridiplantae</taxon>
        <taxon>Streptophyta</taxon>
        <taxon>Embryophyta</taxon>
        <taxon>Marchantiophyta</taxon>
        <taxon>Marchantiopsida</taxon>
        <taxon>Marchantiidae</taxon>
        <taxon>Marchantiales</taxon>
        <taxon>Ricciaceae</taxon>
        <taxon>Riccia</taxon>
    </lineage>
</organism>
<protein>
    <submittedName>
        <fullName evidence="1">Uncharacterized protein</fullName>
    </submittedName>
</protein>
<keyword evidence="2" id="KW-1185">Reference proteome</keyword>
<proteinExistence type="predicted"/>
<comment type="caution">
    <text evidence="1">The sequence shown here is derived from an EMBL/GenBank/DDBJ whole genome shotgun (WGS) entry which is preliminary data.</text>
</comment>
<dbReference type="EMBL" id="JBJQOH010000004">
    <property type="protein sequence ID" value="KAL3689744.1"/>
    <property type="molecule type" value="Genomic_DNA"/>
</dbReference>
<name>A0ABD3HH24_9MARC</name>
<sequence length="199" mass="22502">MSLDDLKERAASYRFTHQFVIWSSEDVARIAGRPLWKRPARRWRMSEAQPRIELLHRGVVTDESAEVTDFLHRIDEELVSALKGVHLIVYRGSTAKAISAWNAFESEWYEYVDQHPVLKGQLDPVYVIAQDVAAVPAGGWPVVPVHAETAMPVEVNDSSSVWSFQNTRDAQYWCGLVSQAHPDQRLLLIDAGVKPAKIL</sequence>
<accession>A0ABD3HH24</accession>
<evidence type="ECO:0000313" key="2">
    <source>
        <dbReference type="Proteomes" id="UP001633002"/>
    </source>
</evidence>
<dbReference type="Proteomes" id="UP001633002">
    <property type="component" value="Unassembled WGS sequence"/>
</dbReference>